<accession>A0A2V2BCP1</accession>
<dbReference type="EMBL" id="QGHF01000011">
    <property type="protein sequence ID" value="PWK94384.1"/>
    <property type="molecule type" value="Genomic_DNA"/>
</dbReference>
<dbReference type="RefSeq" id="WP_109718172.1">
    <property type="nucleotide sequence ID" value="NZ_QGHF01000011.1"/>
</dbReference>
<dbReference type="OrthoDB" id="6538363at2"/>
<proteinExistence type="predicted"/>
<organism evidence="1 2">
    <name type="scientific">Pantoea allii</name>
    <dbReference type="NCBI Taxonomy" id="574096"/>
    <lineage>
        <taxon>Bacteria</taxon>
        <taxon>Pseudomonadati</taxon>
        <taxon>Pseudomonadota</taxon>
        <taxon>Gammaproteobacteria</taxon>
        <taxon>Enterobacterales</taxon>
        <taxon>Erwiniaceae</taxon>
        <taxon>Pantoea</taxon>
    </lineage>
</organism>
<sequence>MNAWLVSWQEEVSCTSHEYHMLLRGSDFPLAEAACERLGENWWPPERPVCSQGCYGQFDRGSVWFKSIILLDEREADILTGLRFLDEWVVSGTPDAPVICDNEGCRWEDHRPLLCLWMPPGQVASLQK</sequence>
<evidence type="ECO:0000313" key="2">
    <source>
        <dbReference type="Proteomes" id="UP000245981"/>
    </source>
</evidence>
<name>A0A2V2BCP1_9GAMM</name>
<evidence type="ECO:0000313" key="1">
    <source>
        <dbReference type="EMBL" id="PWK94384.1"/>
    </source>
</evidence>
<comment type="caution">
    <text evidence="1">The sequence shown here is derived from an EMBL/GenBank/DDBJ whole genome shotgun (WGS) entry which is preliminary data.</text>
</comment>
<dbReference type="Proteomes" id="UP000245981">
    <property type="component" value="Unassembled WGS sequence"/>
</dbReference>
<protein>
    <submittedName>
        <fullName evidence="1">Uncharacterized protein</fullName>
    </submittedName>
</protein>
<reference evidence="1 2" key="1">
    <citation type="submission" date="2018-05" db="EMBL/GenBank/DDBJ databases">
        <title>Genomic Encyclopedia of Type Strains, Phase IV (KMG-V): Genome sequencing to study the core and pangenomes of soil and plant-associated prokaryotes.</title>
        <authorList>
            <person name="Whitman W."/>
        </authorList>
    </citation>
    <scope>NUCLEOTIDE SEQUENCE [LARGE SCALE GENOMIC DNA]</scope>
    <source>
        <strain evidence="1 2">PNA 200-10</strain>
    </source>
</reference>
<dbReference type="AlphaFoldDB" id="A0A2V2BCP1"/>
<gene>
    <name evidence="1" type="ORF">C7431_111121</name>
</gene>